<name>A0ACC1R2R3_9HYPO</name>
<keyword evidence="2" id="KW-1185">Reference proteome</keyword>
<protein>
    <submittedName>
        <fullName evidence="1">Uncharacterized protein</fullName>
    </submittedName>
</protein>
<comment type="caution">
    <text evidence="1">The sequence shown here is derived from an EMBL/GenBank/DDBJ whole genome shotgun (WGS) entry which is preliminary data.</text>
</comment>
<evidence type="ECO:0000313" key="2">
    <source>
        <dbReference type="Proteomes" id="UP001148737"/>
    </source>
</evidence>
<dbReference type="Proteomes" id="UP001148737">
    <property type="component" value="Unassembled WGS sequence"/>
</dbReference>
<evidence type="ECO:0000313" key="1">
    <source>
        <dbReference type="EMBL" id="KAJ3496350.1"/>
    </source>
</evidence>
<accession>A0ACC1R2R3</accession>
<reference evidence="1" key="1">
    <citation type="submission" date="2022-07" db="EMBL/GenBank/DDBJ databases">
        <title>Genome Sequence of Lecanicillium saksenae.</title>
        <authorList>
            <person name="Buettner E."/>
        </authorList>
    </citation>
    <scope>NUCLEOTIDE SEQUENCE</scope>
    <source>
        <strain evidence="1">VT-O1</strain>
    </source>
</reference>
<organism evidence="1 2">
    <name type="scientific">Lecanicillium saksenae</name>
    <dbReference type="NCBI Taxonomy" id="468837"/>
    <lineage>
        <taxon>Eukaryota</taxon>
        <taxon>Fungi</taxon>
        <taxon>Dikarya</taxon>
        <taxon>Ascomycota</taxon>
        <taxon>Pezizomycotina</taxon>
        <taxon>Sordariomycetes</taxon>
        <taxon>Hypocreomycetidae</taxon>
        <taxon>Hypocreales</taxon>
        <taxon>Cordycipitaceae</taxon>
        <taxon>Lecanicillium</taxon>
    </lineage>
</organism>
<sequence length="109" mass="12795">MSFQQKPAAARIPTHHPNKMMYSDSKGEKHEIHIPARDYYKAMEHYKRKEWDELAKFPAWAGQRYTEADDLNNITNPKDFFSVPPPPDDAWFYPPEDEAKDEAKDVAKE</sequence>
<proteinExistence type="predicted"/>
<gene>
    <name evidence="1" type="ORF">NLG97_g2722</name>
</gene>
<dbReference type="EMBL" id="JANAKD010000199">
    <property type="protein sequence ID" value="KAJ3496350.1"/>
    <property type="molecule type" value="Genomic_DNA"/>
</dbReference>